<evidence type="ECO:0000313" key="2">
    <source>
        <dbReference type="Proteomes" id="UP000192775"/>
    </source>
</evidence>
<proteinExistence type="predicted"/>
<dbReference type="EMBL" id="CP020717">
    <property type="protein sequence ID" value="ARJ07792.1"/>
    <property type="molecule type" value="Genomic_DNA"/>
</dbReference>
<geneLocation type="plasmid" evidence="1">
    <name>unnamed2</name>
</geneLocation>
<dbReference type="KEGG" id="cphy:B5808_20595"/>
<keyword evidence="2" id="KW-1185">Reference proteome</keyword>
<protein>
    <submittedName>
        <fullName evidence="1">Uncharacterized protein</fullName>
    </submittedName>
</protein>
<organism evidence="1 2">
    <name type="scientific">Cnuibacter physcomitrellae</name>
    <dbReference type="NCBI Taxonomy" id="1619308"/>
    <lineage>
        <taxon>Bacteria</taxon>
        <taxon>Bacillati</taxon>
        <taxon>Actinomycetota</taxon>
        <taxon>Actinomycetes</taxon>
        <taxon>Micrococcales</taxon>
        <taxon>Microbacteriaceae</taxon>
        <taxon>Cnuibacter</taxon>
    </lineage>
</organism>
<dbReference type="Proteomes" id="UP000192775">
    <property type="component" value="Plasmid unnamed2"/>
</dbReference>
<name>A0A1X9LTQ8_9MICO</name>
<evidence type="ECO:0000313" key="1">
    <source>
        <dbReference type="EMBL" id="ARJ07792.1"/>
    </source>
</evidence>
<sequence length="109" mass="11682">MYTLSYPVVDVDGCAVVDVDGENQTCACGNDTYAADWYAADTTGAVTFCCSASTNPDEHTLCPACGRLYRNADLFTGTATAIARYDTHSPAFLAAHEQYEGDAYGRDRS</sequence>
<gene>
    <name evidence="1" type="ORF">B5808_20595</name>
</gene>
<accession>A0A1X9LTQ8</accession>
<keyword evidence="1" id="KW-0614">Plasmid</keyword>
<dbReference type="RefSeq" id="WP_085021924.1">
    <property type="nucleotide sequence ID" value="NZ_BMHD01000004.1"/>
</dbReference>
<dbReference type="AlphaFoldDB" id="A0A1X9LTQ8"/>
<reference evidence="1 2" key="1">
    <citation type="submission" date="2017-04" db="EMBL/GenBank/DDBJ databases">
        <authorList>
            <person name="Afonso C.L."/>
            <person name="Miller P.J."/>
            <person name="Scott M.A."/>
            <person name="Spackman E."/>
            <person name="Goraichik I."/>
            <person name="Dimitrov K.M."/>
            <person name="Suarez D.L."/>
            <person name="Swayne D.E."/>
        </authorList>
    </citation>
    <scope>NUCLEOTIDE SEQUENCE [LARGE SCALE GENOMIC DNA]</scope>
    <source>
        <strain evidence="2">XA(T)</strain>
        <plasmid evidence="2">Plasmid unnamed2</plasmid>
    </source>
</reference>